<dbReference type="EC" id="1.3.1.98" evidence="6 20"/>
<evidence type="ECO:0000256" key="15">
    <source>
        <dbReference type="ARBA" id="ARBA00023002"/>
    </source>
</evidence>
<dbReference type="PROSITE" id="PS51387">
    <property type="entry name" value="FAD_PCMH"/>
    <property type="match status" value="1"/>
</dbReference>
<comment type="similarity">
    <text evidence="5 20">Belongs to the MurB family.</text>
</comment>
<evidence type="ECO:0000256" key="8">
    <source>
        <dbReference type="ARBA" id="ARBA00022490"/>
    </source>
</evidence>
<protein>
    <recommendedName>
        <fullName evidence="7 20">UDP-N-acetylenolpyruvoylglucosamine reductase</fullName>
        <ecNumber evidence="6 20">1.3.1.98</ecNumber>
    </recommendedName>
    <alternativeName>
        <fullName evidence="18 20">UDP-N-acetylmuramate dehydrogenase</fullName>
    </alternativeName>
</protein>
<dbReference type="GO" id="GO:0008360">
    <property type="term" value="P:regulation of cell shape"/>
    <property type="evidence" value="ECO:0007669"/>
    <property type="project" value="UniProtKB-KW"/>
</dbReference>
<dbReference type="GO" id="GO:0005829">
    <property type="term" value="C:cytosol"/>
    <property type="evidence" value="ECO:0007669"/>
    <property type="project" value="TreeGrafter"/>
</dbReference>
<sequence>MQILRAESLRARNTLRLESRATALVEVSSPVQLTEALDWARAEGLPVVPLGTGSNVVLVGDLDALVVCHRGSDMELLSEQGEQVLLRVAAGHDWHALVQRTLEAGLYGLENLALIPGTAGAAPIQNIGAYGVELDRFVVAVHALETANGRAMTLTAGDCGFGYRDSVFKGELRDQLVITAVDLRLSRRPRPELGYPALRSELEQAGISEPRPEDVFRAVVDVRSRRLPDPAREPNVGSFFKNPVLKAAAVEALRRQHPDLPVYPQSGGRAKIPAAWLIDRAGWKGQRRGGVGVHPGHALVLVNYASDSGAELLALADEIVASVQARFGVALEPEPRIYGG</sequence>
<accession>A0A4R5LSW6</accession>
<dbReference type="Pfam" id="PF01565">
    <property type="entry name" value="FAD_binding_4"/>
    <property type="match status" value="1"/>
</dbReference>
<comment type="function">
    <text evidence="2 20">Cell wall formation.</text>
</comment>
<feature type="active site" description="Proton donor" evidence="20">
    <location>
        <position position="238"/>
    </location>
</feature>
<proteinExistence type="inferred from homology"/>
<comment type="subcellular location">
    <subcellularLocation>
        <location evidence="3 20">Cytoplasm</location>
    </subcellularLocation>
</comment>
<evidence type="ECO:0000313" key="22">
    <source>
        <dbReference type="EMBL" id="TDG13991.1"/>
    </source>
</evidence>
<evidence type="ECO:0000256" key="1">
    <source>
        <dbReference type="ARBA" id="ARBA00001974"/>
    </source>
</evidence>
<evidence type="ECO:0000256" key="12">
    <source>
        <dbReference type="ARBA" id="ARBA00022857"/>
    </source>
</evidence>
<evidence type="ECO:0000256" key="6">
    <source>
        <dbReference type="ARBA" id="ARBA00012518"/>
    </source>
</evidence>
<feature type="active site" evidence="20">
    <location>
        <position position="164"/>
    </location>
</feature>
<dbReference type="HAMAP" id="MF_00037">
    <property type="entry name" value="MurB"/>
    <property type="match status" value="1"/>
</dbReference>
<comment type="pathway">
    <text evidence="4 20">Cell wall biogenesis; peptidoglycan biosynthesis.</text>
</comment>
<organism evidence="22 23">
    <name type="scientific">Seongchinamella unica</name>
    <dbReference type="NCBI Taxonomy" id="2547392"/>
    <lineage>
        <taxon>Bacteria</taxon>
        <taxon>Pseudomonadati</taxon>
        <taxon>Pseudomonadota</taxon>
        <taxon>Gammaproteobacteria</taxon>
        <taxon>Cellvibrionales</taxon>
        <taxon>Halieaceae</taxon>
        <taxon>Seongchinamella</taxon>
    </lineage>
</organism>
<evidence type="ECO:0000256" key="9">
    <source>
        <dbReference type="ARBA" id="ARBA00022618"/>
    </source>
</evidence>
<dbReference type="NCBIfam" id="TIGR00179">
    <property type="entry name" value="murB"/>
    <property type="match status" value="1"/>
</dbReference>
<dbReference type="PANTHER" id="PTHR21071">
    <property type="entry name" value="UDP-N-ACETYLENOLPYRUVOYLGLUCOSAMINE REDUCTASE"/>
    <property type="match status" value="1"/>
</dbReference>
<dbReference type="AlphaFoldDB" id="A0A4R5LSW6"/>
<evidence type="ECO:0000256" key="4">
    <source>
        <dbReference type="ARBA" id="ARBA00004752"/>
    </source>
</evidence>
<evidence type="ECO:0000259" key="21">
    <source>
        <dbReference type="PROSITE" id="PS51387"/>
    </source>
</evidence>
<feature type="active site" evidence="20">
    <location>
        <position position="334"/>
    </location>
</feature>
<evidence type="ECO:0000256" key="7">
    <source>
        <dbReference type="ARBA" id="ARBA00015188"/>
    </source>
</evidence>
<dbReference type="InterPro" id="IPR036318">
    <property type="entry name" value="FAD-bd_PCMH-like_sf"/>
</dbReference>
<dbReference type="GO" id="GO:0008762">
    <property type="term" value="F:UDP-N-acetylmuramate dehydrogenase activity"/>
    <property type="evidence" value="ECO:0007669"/>
    <property type="project" value="UniProtKB-UniRule"/>
</dbReference>
<keyword evidence="13 20" id="KW-0133">Cell shape</keyword>
<name>A0A4R5LSW6_9GAMM</name>
<dbReference type="Pfam" id="PF02873">
    <property type="entry name" value="MurB_C"/>
    <property type="match status" value="1"/>
</dbReference>
<reference evidence="22 23" key="1">
    <citation type="submission" date="2019-03" db="EMBL/GenBank/DDBJ databases">
        <title>Seongchinamella monodicae gen. nov., sp. nov., a novel member of the Gammaproteobacteria isolated from a tidal mudflat of beach.</title>
        <authorList>
            <person name="Yang H.G."/>
            <person name="Kang J.W."/>
            <person name="Lee S.D."/>
        </authorList>
    </citation>
    <scope>NUCLEOTIDE SEQUENCE [LARGE SCALE GENOMIC DNA]</scope>
    <source>
        <strain evidence="22 23">GH4-78</strain>
    </source>
</reference>
<keyword evidence="14 20" id="KW-0573">Peptidoglycan synthesis</keyword>
<dbReference type="InterPro" id="IPR016169">
    <property type="entry name" value="FAD-bd_PCMH_sub2"/>
</dbReference>
<dbReference type="UniPathway" id="UPA00219"/>
<keyword evidence="16 20" id="KW-0131">Cell cycle</keyword>
<comment type="catalytic activity">
    <reaction evidence="19 20">
        <text>UDP-N-acetyl-alpha-D-muramate + NADP(+) = UDP-N-acetyl-3-O-(1-carboxyvinyl)-alpha-D-glucosamine + NADPH + H(+)</text>
        <dbReference type="Rhea" id="RHEA:12248"/>
        <dbReference type="ChEBI" id="CHEBI:15378"/>
        <dbReference type="ChEBI" id="CHEBI:57783"/>
        <dbReference type="ChEBI" id="CHEBI:58349"/>
        <dbReference type="ChEBI" id="CHEBI:68483"/>
        <dbReference type="ChEBI" id="CHEBI:70757"/>
        <dbReference type="EC" id="1.3.1.98"/>
    </reaction>
</comment>
<evidence type="ECO:0000256" key="20">
    <source>
        <dbReference type="HAMAP-Rule" id="MF_00037"/>
    </source>
</evidence>
<evidence type="ECO:0000256" key="14">
    <source>
        <dbReference type="ARBA" id="ARBA00022984"/>
    </source>
</evidence>
<evidence type="ECO:0000256" key="13">
    <source>
        <dbReference type="ARBA" id="ARBA00022960"/>
    </source>
</evidence>
<dbReference type="NCBIfam" id="NF000755">
    <property type="entry name" value="PRK00046.1"/>
    <property type="match status" value="1"/>
</dbReference>
<evidence type="ECO:0000256" key="3">
    <source>
        <dbReference type="ARBA" id="ARBA00004496"/>
    </source>
</evidence>
<keyword evidence="9 20" id="KW-0132">Cell division</keyword>
<keyword evidence="23" id="KW-1185">Reference proteome</keyword>
<evidence type="ECO:0000256" key="19">
    <source>
        <dbReference type="ARBA" id="ARBA00048914"/>
    </source>
</evidence>
<evidence type="ECO:0000256" key="17">
    <source>
        <dbReference type="ARBA" id="ARBA00023316"/>
    </source>
</evidence>
<dbReference type="InterPro" id="IPR006094">
    <property type="entry name" value="Oxid_FAD_bind_N"/>
</dbReference>
<evidence type="ECO:0000256" key="2">
    <source>
        <dbReference type="ARBA" id="ARBA00003921"/>
    </source>
</evidence>
<keyword evidence="12 20" id="KW-0521">NADP</keyword>
<evidence type="ECO:0000256" key="18">
    <source>
        <dbReference type="ARBA" id="ARBA00031026"/>
    </source>
</evidence>
<dbReference type="Proteomes" id="UP000295554">
    <property type="component" value="Unassembled WGS sequence"/>
</dbReference>
<keyword evidence="8 20" id="KW-0963">Cytoplasm</keyword>
<evidence type="ECO:0000256" key="5">
    <source>
        <dbReference type="ARBA" id="ARBA00010485"/>
    </source>
</evidence>
<dbReference type="InterPro" id="IPR016166">
    <property type="entry name" value="FAD-bd_PCMH"/>
</dbReference>
<dbReference type="InterPro" id="IPR011601">
    <property type="entry name" value="MurB_C"/>
</dbReference>
<dbReference type="Gene3D" id="3.30.465.10">
    <property type="match status" value="1"/>
</dbReference>
<dbReference type="InterPro" id="IPR016167">
    <property type="entry name" value="FAD-bd_PCMH_sub1"/>
</dbReference>
<evidence type="ECO:0000313" key="23">
    <source>
        <dbReference type="Proteomes" id="UP000295554"/>
    </source>
</evidence>
<feature type="domain" description="FAD-binding PCMH-type" evidence="21">
    <location>
        <begin position="17"/>
        <end position="188"/>
    </location>
</feature>
<comment type="cofactor">
    <cofactor evidence="1 20">
        <name>FAD</name>
        <dbReference type="ChEBI" id="CHEBI:57692"/>
    </cofactor>
</comment>
<dbReference type="PANTHER" id="PTHR21071:SF4">
    <property type="entry name" value="UDP-N-ACETYLENOLPYRUVOYLGLUCOSAMINE REDUCTASE"/>
    <property type="match status" value="1"/>
</dbReference>
<dbReference type="OrthoDB" id="9804753at2"/>
<evidence type="ECO:0000256" key="16">
    <source>
        <dbReference type="ARBA" id="ARBA00023306"/>
    </source>
</evidence>
<dbReference type="NCBIfam" id="NF010478">
    <property type="entry name" value="PRK13903.1"/>
    <property type="match status" value="1"/>
</dbReference>
<dbReference type="GO" id="GO:0071555">
    <property type="term" value="P:cell wall organization"/>
    <property type="evidence" value="ECO:0007669"/>
    <property type="project" value="UniProtKB-KW"/>
</dbReference>
<evidence type="ECO:0000256" key="11">
    <source>
        <dbReference type="ARBA" id="ARBA00022827"/>
    </source>
</evidence>
<dbReference type="RefSeq" id="WP_133212513.1">
    <property type="nucleotide sequence ID" value="NZ_SMSE01000002.1"/>
</dbReference>
<gene>
    <name evidence="20 22" type="primary">murB</name>
    <name evidence="22" type="ORF">E2F43_10910</name>
</gene>
<comment type="caution">
    <text evidence="22">The sequence shown here is derived from an EMBL/GenBank/DDBJ whole genome shotgun (WGS) entry which is preliminary data.</text>
</comment>
<evidence type="ECO:0000256" key="10">
    <source>
        <dbReference type="ARBA" id="ARBA00022630"/>
    </source>
</evidence>
<keyword evidence="11 20" id="KW-0274">FAD</keyword>
<keyword evidence="17 20" id="KW-0961">Cell wall biogenesis/degradation</keyword>
<keyword evidence="10 20" id="KW-0285">Flavoprotein</keyword>
<dbReference type="InterPro" id="IPR036635">
    <property type="entry name" value="MurB_C_sf"/>
</dbReference>
<dbReference type="Gene3D" id="3.90.78.10">
    <property type="entry name" value="UDP-N-acetylenolpyruvoylglucosamine reductase, C-terminal domain"/>
    <property type="match status" value="1"/>
</dbReference>
<dbReference type="EMBL" id="SMSE01000002">
    <property type="protein sequence ID" value="TDG13991.1"/>
    <property type="molecule type" value="Genomic_DNA"/>
</dbReference>
<keyword evidence="15 20" id="KW-0560">Oxidoreductase</keyword>
<dbReference type="SUPFAM" id="SSF56176">
    <property type="entry name" value="FAD-binding/transporter-associated domain-like"/>
    <property type="match status" value="1"/>
</dbReference>
<dbReference type="InterPro" id="IPR003170">
    <property type="entry name" value="MurB"/>
</dbReference>
<dbReference type="GO" id="GO:0071949">
    <property type="term" value="F:FAD binding"/>
    <property type="evidence" value="ECO:0007669"/>
    <property type="project" value="InterPro"/>
</dbReference>
<dbReference type="Gene3D" id="3.30.43.10">
    <property type="entry name" value="Uridine Diphospho-n-acetylenolpyruvylglucosamine Reductase, domain 2"/>
    <property type="match status" value="1"/>
</dbReference>
<dbReference type="GO" id="GO:0009252">
    <property type="term" value="P:peptidoglycan biosynthetic process"/>
    <property type="evidence" value="ECO:0007669"/>
    <property type="project" value="UniProtKB-UniRule"/>
</dbReference>
<dbReference type="SUPFAM" id="SSF56194">
    <property type="entry name" value="Uridine diphospho-N-Acetylenolpyruvylglucosamine reductase, MurB, C-terminal domain"/>
    <property type="match status" value="1"/>
</dbReference>
<dbReference type="GO" id="GO:0051301">
    <property type="term" value="P:cell division"/>
    <property type="evidence" value="ECO:0007669"/>
    <property type="project" value="UniProtKB-KW"/>
</dbReference>